<evidence type="ECO:0000256" key="8">
    <source>
        <dbReference type="ARBA" id="ARBA00023010"/>
    </source>
</evidence>
<feature type="coiled-coil region" evidence="9">
    <location>
        <begin position="286"/>
        <end position="313"/>
    </location>
</feature>
<dbReference type="AlphaFoldDB" id="A0A4T0WX33"/>
<dbReference type="InterPro" id="IPR011989">
    <property type="entry name" value="ARM-like"/>
</dbReference>
<evidence type="ECO:0000313" key="10">
    <source>
        <dbReference type="EMBL" id="TID17232.1"/>
    </source>
</evidence>
<name>A0A4T0WX33_9ASCO</name>
<dbReference type="OrthoDB" id="448649at2759"/>
<keyword evidence="8" id="KW-0811">Translocation</keyword>
<protein>
    <recommendedName>
        <fullName evidence="3">Nucleotide exchange factor SIL1</fullName>
    </recommendedName>
</protein>
<sequence length="335" mass="39108">MDFESGIKEAKLSENREVQKPKANHELVVANMDPGFRVSLEFMNGFVDGEFDQIKFSDVEDHLNELLEWSSDIESGIEIVKNVTPFLRLTGLLQNEPLHEEINFNKEQNESIKEKSFRILSLSFQNNLEAQKEFLNYLQQPTEFLKLLATKSRNENDMITRRKLGLLGTLISNGLFDQYFVRGGLEYKLIDLYSECKNDNIRERIMTILKSFTNYKREFDEMNDGIELNLDAEFANYVQEKLIQNSFNSEEVVEVMNSFAKVKKQSDNNNVVKLRSEFLDWLDKEINKAKALVTEKRDNNDNTKQEKERLENLVELRHGAFGNRLGTRRDLPDEL</sequence>
<keyword evidence="6" id="KW-0256">Endoplasmic reticulum</keyword>
<evidence type="ECO:0000256" key="9">
    <source>
        <dbReference type="SAM" id="Coils"/>
    </source>
</evidence>
<evidence type="ECO:0000256" key="1">
    <source>
        <dbReference type="ARBA" id="ARBA00010588"/>
    </source>
</evidence>
<keyword evidence="5" id="KW-0732">Signal</keyword>
<dbReference type="Proteomes" id="UP000307173">
    <property type="component" value="Unassembled WGS sequence"/>
</dbReference>
<keyword evidence="9" id="KW-0175">Coiled coil</keyword>
<keyword evidence="7" id="KW-0653">Protein transport</keyword>
<proteinExistence type="inferred from homology"/>
<evidence type="ECO:0000256" key="3">
    <source>
        <dbReference type="ARBA" id="ARBA00015352"/>
    </source>
</evidence>
<evidence type="ECO:0000256" key="2">
    <source>
        <dbReference type="ARBA" id="ARBA00011799"/>
    </source>
</evidence>
<dbReference type="GO" id="GO:0005783">
    <property type="term" value="C:endoplasmic reticulum"/>
    <property type="evidence" value="ECO:0007669"/>
    <property type="project" value="InterPro"/>
</dbReference>
<dbReference type="InterPro" id="IPR031884">
    <property type="entry name" value="Sil1_fungi"/>
</dbReference>
<keyword evidence="4" id="KW-0813">Transport</keyword>
<reference evidence="10 11" key="1">
    <citation type="journal article" date="2019" name="Front. Genet.">
        <title>Whole-Genome Sequencing of the Opportunistic Yeast Pathogen Candida inconspicua Uncovers Its Hybrid Origin.</title>
        <authorList>
            <person name="Mixao V."/>
            <person name="Hansen A.P."/>
            <person name="Saus E."/>
            <person name="Boekhout T."/>
            <person name="Lass-Florl C."/>
            <person name="Gabaldon T."/>
        </authorList>
    </citation>
    <scope>NUCLEOTIDE SEQUENCE [LARGE SCALE GENOMIC DNA]</scope>
    <source>
        <strain evidence="10 11">CBS 180</strain>
    </source>
</reference>
<dbReference type="STRING" id="52247.A0A4T0WX33"/>
<dbReference type="Gene3D" id="1.25.10.10">
    <property type="entry name" value="Leucine-rich Repeat Variant"/>
    <property type="match status" value="1"/>
</dbReference>
<evidence type="ECO:0000256" key="6">
    <source>
        <dbReference type="ARBA" id="ARBA00022824"/>
    </source>
</evidence>
<dbReference type="InterPro" id="IPR016024">
    <property type="entry name" value="ARM-type_fold"/>
</dbReference>
<dbReference type="SUPFAM" id="SSF48371">
    <property type="entry name" value="ARM repeat"/>
    <property type="match status" value="1"/>
</dbReference>
<keyword evidence="11" id="KW-1185">Reference proteome</keyword>
<comment type="similarity">
    <text evidence="1">Belongs to the SIL1 family.</text>
</comment>
<evidence type="ECO:0000313" key="11">
    <source>
        <dbReference type="Proteomes" id="UP000307173"/>
    </source>
</evidence>
<accession>A0A4T0WX33</accession>
<evidence type="ECO:0000256" key="7">
    <source>
        <dbReference type="ARBA" id="ARBA00022927"/>
    </source>
</evidence>
<evidence type="ECO:0000256" key="5">
    <source>
        <dbReference type="ARBA" id="ARBA00022729"/>
    </source>
</evidence>
<organism evidence="10 11">
    <name type="scientific">Pichia inconspicua</name>
    <dbReference type="NCBI Taxonomy" id="52247"/>
    <lineage>
        <taxon>Eukaryota</taxon>
        <taxon>Fungi</taxon>
        <taxon>Dikarya</taxon>
        <taxon>Ascomycota</taxon>
        <taxon>Saccharomycotina</taxon>
        <taxon>Pichiomycetes</taxon>
        <taxon>Pichiales</taxon>
        <taxon>Pichiaceae</taxon>
        <taxon>Pichia</taxon>
    </lineage>
</organism>
<dbReference type="EMBL" id="SELW01000638">
    <property type="protein sequence ID" value="TID17232.1"/>
    <property type="molecule type" value="Genomic_DNA"/>
</dbReference>
<comment type="subunit">
    <text evidence="2">Interacts with KAR2.</text>
</comment>
<dbReference type="GO" id="GO:0000774">
    <property type="term" value="F:adenyl-nucleotide exchange factor activity"/>
    <property type="evidence" value="ECO:0007669"/>
    <property type="project" value="InterPro"/>
</dbReference>
<gene>
    <name evidence="10" type="ORF">CANINC_004091</name>
</gene>
<evidence type="ECO:0000256" key="4">
    <source>
        <dbReference type="ARBA" id="ARBA00022448"/>
    </source>
</evidence>
<dbReference type="GO" id="GO:0015031">
    <property type="term" value="P:protein transport"/>
    <property type="evidence" value="ECO:0007669"/>
    <property type="project" value="UniProtKB-KW"/>
</dbReference>
<comment type="caution">
    <text evidence="10">The sequence shown here is derived from an EMBL/GenBank/DDBJ whole genome shotgun (WGS) entry which is preliminary data.</text>
</comment>
<dbReference type="Pfam" id="PF16782">
    <property type="entry name" value="SIL1"/>
    <property type="match status" value="1"/>
</dbReference>